<dbReference type="Proteomes" id="UP000266669">
    <property type="component" value="Unassembled WGS sequence"/>
</dbReference>
<feature type="region of interest" description="Disordered" evidence="1">
    <location>
        <begin position="1"/>
        <end position="24"/>
    </location>
</feature>
<gene>
    <name evidence="2" type="ORF">DLM78_07510</name>
</gene>
<name>A0A8B3CVQ1_9LEPT</name>
<sequence length="82" mass="9457">MFRAIGSERVSSKASGLSRSRRMGTRRSEKLFFNYPLTYKNARELSISNARNKGRDRSFRFSDILIAEKNPVGSIVPFKERI</sequence>
<evidence type="ECO:0000313" key="3">
    <source>
        <dbReference type="Proteomes" id="UP000266669"/>
    </source>
</evidence>
<reference evidence="3" key="1">
    <citation type="submission" date="2018-05" db="EMBL/GenBank/DDBJ databases">
        <title>Leptospira yasudae sp. nov. and Leptospira stimsonii sp. nov., two pathogenic species of the genus Leptospira isolated from environmental sources.</title>
        <authorList>
            <person name="Casanovas-Massana A."/>
            <person name="Hamond C."/>
            <person name="Santos L.A."/>
            <person name="Hacker K.P."/>
            <person name="Balassiano I."/>
            <person name="Medeiros M.A."/>
            <person name="Reis M.G."/>
            <person name="Ko A.I."/>
            <person name="Wunder E.A."/>
        </authorList>
    </citation>
    <scope>NUCLEOTIDE SEQUENCE [LARGE SCALE GENOMIC DNA]</scope>
    <source>
        <strain evidence="3">AMB6-RJ</strain>
    </source>
</reference>
<comment type="caution">
    <text evidence="2">The sequence shown here is derived from an EMBL/GenBank/DDBJ whole genome shotgun (WGS) entry which is preliminary data.</text>
</comment>
<evidence type="ECO:0000256" key="1">
    <source>
        <dbReference type="SAM" id="MobiDB-lite"/>
    </source>
</evidence>
<accession>A0A8B3CVQ1</accession>
<dbReference type="EMBL" id="QHCS01000001">
    <property type="protein sequence ID" value="RHX88755.1"/>
    <property type="molecule type" value="Genomic_DNA"/>
</dbReference>
<organism evidence="2 3">
    <name type="scientific">Leptospira stimsonii</name>
    <dbReference type="NCBI Taxonomy" id="2202203"/>
    <lineage>
        <taxon>Bacteria</taxon>
        <taxon>Pseudomonadati</taxon>
        <taxon>Spirochaetota</taxon>
        <taxon>Spirochaetia</taxon>
        <taxon>Leptospirales</taxon>
        <taxon>Leptospiraceae</taxon>
        <taxon>Leptospira</taxon>
    </lineage>
</organism>
<dbReference type="AlphaFoldDB" id="A0A8B3CVQ1"/>
<evidence type="ECO:0000313" key="2">
    <source>
        <dbReference type="EMBL" id="RHX88755.1"/>
    </source>
</evidence>
<proteinExistence type="predicted"/>
<protein>
    <submittedName>
        <fullName evidence="2">Uncharacterized protein</fullName>
    </submittedName>
</protein>